<dbReference type="AlphaFoldDB" id="A0A4V2NVY7"/>
<dbReference type="InterPro" id="IPR011766">
    <property type="entry name" value="TPP_enzyme_TPP-bd"/>
</dbReference>
<dbReference type="OrthoDB" id="2443624at2"/>
<evidence type="ECO:0000256" key="1">
    <source>
        <dbReference type="ARBA" id="ARBA00007812"/>
    </source>
</evidence>
<evidence type="ECO:0000256" key="2">
    <source>
        <dbReference type="ARBA" id="ARBA00023052"/>
    </source>
</evidence>
<name>A0A4V2NVY7_9ACTN</name>
<evidence type="ECO:0000259" key="6">
    <source>
        <dbReference type="Pfam" id="PF02776"/>
    </source>
</evidence>
<keyword evidence="8" id="KW-1185">Reference proteome</keyword>
<dbReference type="InterPro" id="IPR029061">
    <property type="entry name" value="THDP-binding"/>
</dbReference>
<feature type="domain" description="Thiamine pyrophosphate enzyme N-terminal TPP-binding" evidence="6">
    <location>
        <begin position="3"/>
        <end position="105"/>
    </location>
</feature>
<protein>
    <submittedName>
        <fullName evidence="7">Benzoylformate decarboxylase</fullName>
        <ecNumber evidence="7">4.1.1.7</ecNumber>
    </submittedName>
</protein>
<dbReference type="GO" id="GO:0050660">
    <property type="term" value="F:flavin adenine dinucleotide binding"/>
    <property type="evidence" value="ECO:0007669"/>
    <property type="project" value="TreeGrafter"/>
</dbReference>
<evidence type="ECO:0000259" key="5">
    <source>
        <dbReference type="Pfam" id="PF02775"/>
    </source>
</evidence>
<dbReference type="GO" id="GO:0030976">
    <property type="term" value="F:thiamine pyrophosphate binding"/>
    <property type="evidence" value="ECO:0007669"/>
    <property type="project" value="InterPro"/>
</dbReference>
<dbReference type="InterPro" id="IPR029035">
    <property type="entry name" value="DHS-like_NAD/FAD-binding_dom"/>
</dbReference>
<dbReference type="GO" id="GO:0003984">
    <property type="term" value="F:acetolactate synthase activity"/>
    <property type="evidence" value="ECO:0007669"/>
    <property type="project" value="TreeGrafter"/>
</dbReference>
<dbReference type="SUPFAM" id="SSF52467">
    <property type="entry name" value="DHS-like NAD/FAD-binding domain"/>
    <property type="match status" value="1"/>
</dbReference>
<evidence type="ECO:0000259" key="4">
    <source>
        <dbReference type="Pfam" id="PF00205"/>
    </source>
</evidence>
<dbReference type="Gene3D" id="3.40.50.1220">
    <property type="entry name" value="TPP-binding domain"/>
    <property type="match status" value="1"/>
</dbReference>
<accession>A0A4V2NVY7</accession>
<feature type="domain" description="Thiamine pyrophosphate enzyme TPP-binding" evidence="5">
    <location>
        <begin position="372"/>
        <end position="516"/>
    </location>
</feature>
<sequence>MPTVREVTVELLRELGMTTIFGNPGSTELPMLKELPGDFRYVMGLHEGAVVGMADGYAQGTRQAALVNLHTSAGLGNAMGAIVTACHNRAPLVVTAGQQDRRHLALEPMLSGRLVELARPYVKWSNEPARAQDVPRTLSRAYHTAMQHPRGPVFVSIPMDDWDKEASPLESRAVSHRTAPDPESLEAAARTLRESRNPAMVAGGGVDRCGAWKEAVLLAERLRAPVWAAPVWPQAGFPQTHPLFRGHLPPAQAAIAQRLSGHDAVLVLGAPVFLYYPYVPGPVLEPGTALVHITEDPQEAAYAAAGTSVVGDVALAARGLLELLPEIDRELPDPSPEPPVPEARTPLPVDYVACELARRMPEDAILTDEASSHMGITGRYLRTSRPGSYYVTGSGGLGFAMPAAVGLQLASPERRVVCVVGDGASLYAPQALWSAARYGAPVLFVVLNNGQYAILKAFSEFIETGKNIPSLDLPHLDIPRIAEGFGCGAGTAERPEELGTELDRALSSDRPYLLNVMVDRRVEPLV</sequence>
<dbReference type="NCBIfam" id="NF005485">
    <property type="entry name" value="PRK07092.1"/>
    <property type="match status" value="1"/>
</dbReference>
<evidence type="ECO:0000313" key="7">
    <source>
        <dbReference type="EMBL" id="TCJ15322.1"/>
    </source>
</evidence>
<evidence type="ECO:0000313" key="8">
    <source>
        <dbReference type="Proteomes" id="UP000295244"/>
    </source>
</evidence>
<feature type="domain" description="Thiamine pyrophosphate enzyme central" evidence="4">
    <location>
        <begin position="185"/>
        <end position="318"/>
    </location>
</feature>
<evidence type="ECO:0000256" key="3">
    <source>
        <dbReference type="RuleBase" id="RU362132"/>
    </source>
</evidence>
<keyword evidence="7" id="KW-0456">Lyase</keyword>
<gene>
    <name evidence="7" type="ORF">E0L93_12995</name>
</gene>
<dbReference type="Proteomes" id="UP000295244">
    <property type="component" value="Unassembled WGS sequence"/>
</dbReference>
<dbReference type="Pfam" id="PF02776">
    <property type="entry name" value="TPP_enzyme_N"/>
    <property type="match status" value="1"/>
</dbReference>
<dbReference type="SUPFAM" id="SSF52518">
    <property type="entry name" value="Thiamin diphosphate-binding fold (THDP-binding)"/>
    <property type="match status" value="2"/>
</dbReference>
<dbReference type="Pfam" id="PF00205">
    <property type="entry name" value="TPP_enzyme_M"/>
    <property type="match status" value="1"/>
</dbReference>
<proteinExistence type="inferred from homology"/>
<dbReference type="EMBL" id="SKBU01000026">
    <property type="protein sequence ID" value="TCJ15322.1"/>
    <property type="molecule type" value="Genomic_DNA"/>
</dbReference>
<dbReference type="PANTHER" id="PTHR18968">
    <property type="entry name" value="THIAMINE PYROPHOSPHATE ENZYMES"/>
    <property type="match status" value="1"/>
</dbReference>
<dbReference type="InterPro" id="IPR045229">
    <property type="entry name" value="TPP_enz"/>
</dbReference>
<comment type="caution">
    <text evidence="7">The sequence shown here is derived from an EMBL/GenBank/DDBJ whole genome shotgun (WGS) entry which is preliminary data.</text>
</comment>
<dbReference type="InterPro" id="IPR012000">
    <property type="entry name" value="Thiamin_PyroP_enz_cen_dom"/>
</dbReference>
<dbReference type="EC" id="4.1.1.7" evidence="7"/>
<dbReference type="InterPro" id="IPR012001">
    <property type="entry name" value="Thiamin_PyroP_enz_TPP-bd_dom"/>
</dbReference>
<dbReference type="Pfam" id="PF02775">
    <property type="entry name" value="TPP_enzyme_C"/>
    <property type="match status" value="1"/>
</dbReference>
<dbReference type="CDD" id="cd02002">
    <property type="entry name" value="TPP_BFDC"/>
    <property type="match status" value="1"/>
</dbReference>
<dbReference type="GO" id="GO:0000287">
    <property type="term" value="F:magnesium ion binding"/>
    <property type="evidence" value="ECO:0007669"/>
    <property type="project" value="InterPro"/>
</dbReference>
<dbReference type="Gene3D" id="3.40.50.970">
    <property type="match status" value="2"/>
</dbReference>
<dbReference type="CDD" id="cd07035">
    <property type="entry name" value="TPP_PYR_POX_like"/>
    <property type="match status" value="1"/>
</dbReference>
<dbReference type="GO" id="GO:0050695">
    <property type="term" value="F:benzoylformate decarboxylase activity"/>
    <property type="evidence" value="ECO:0007669"/>
    <property type="project" value="UniProtKB-EC"/>
</dbReference>
<dbReference type="InterPro" id="IPR000399">
    <property type="entry name" value="TPP-bd_CS"/>
</dbReference>
<organism evidence="7 8">
    <name type="scientific">Rubrobacter taiwanensis</name>
    <dbReference type="NCBI Taxonomy" id="185139"/>
    <lineage>
        <taxon>Bacteria</taxon>
        <taxon>Bacillati</taxon>
        <taxon>Actinomycetota</taxon>
        <taxon>Rubrobacteria</taxon>
        <taxon>Rubrobacterales</taxon>
        <taxon>Rubrobacteraceae</taxon>
        <taxon>Rubrobacter</taxon>
    </lineage>
</organism>
<reference evidence="7 8" key="1">
    <citation type="submission" date="2019-03" db="EMBL/GenBank/DDBJ databases">
        <title>Whole genome sequence of a novel Rubrobacter taiwanensis strain, isolated from Yellowstone National Park.</title>
        <authorList>
            <person name="Freed S."/>
            <person name="Ramaley R.F."/>
            <person name="Kyndt J.A."/>
        </authorList>
    </citation>
    <scope>NUCLEOTIDE SEQUENCE [LARGE SCALE GENOMIC DNA]</scope>
    <source>
        <strain evidence="7 8">Yellowstone</strain>
    </source>
</reference>
<dbReference type="PROSITE" id="PS00187">
    <property type="entry name" value="TPP_ENZYMES"/>
    <property type="match status" value="1"/>
</dbReference>
<dbReference type="PANTHER" id="PTHR18968:SF133">
    <property type="entry name" value="BENZOYLFORMATE DECARBOXYLASE"/>
    <property type="match status" value="1"/>
</dbReference>
<keyword evidence="2 3" id="KW-0786">Thiamine pyrophosphate</keyword>
<comment type="similarity">
    <text evidence="1 3">Belongs to the TPP enzyme family.</text>
</comment>